<sequence length="382" mass="43613">MVNLALLKKTLQKYEFSVVLANNGEQGLMRARQYRPDLILLDVMMPGWDGYETCQRLKSEPELANIPILFLSALNETDNKLKAFQAGAVDYVSKPFQKEELLARVKTHVELSHLRKDLEHEVACQTEEIRALLEALHDSYEKAQQASILKTQFLRNISHEFRTPMNIILGMTDVLLEDTPLDDEQRHCAETIRDASTQLMDMLCDMLNFAQQFSEELQQETGDFSVREMIEEVFRVMYKRAEIKELELRSEIHEKLTHALHGNHAHIKEILTKLVDNAIKFTLVGEIVVRVYLLEISQGQHALRFEVQDTGIGIPEDRQDRLFDAFSQVDGSTTRSYDGMGMGLAVAKLFTENLGGSIGVNSTPNQGSLFWFEIPITLSHIF</sequence>
<dbReference type="PANTHER" id="PTHR45339:SF1">
    <property type="entry name" value="HYBRID SIGNAL TRANSDUCTION HISTIDINE KINASE J"/>
    <property type="match status" value="1"/>
</dbReference>
<dbReference type="EC" id="2.7.13.3" evidence="2"/>
<dbReference type="Gene3D" id="3.40.50.2300">
    <property type="match status" value="1"/>
</dbReference>
<evidence type="ECO:0000256" key="2">
    <source>
        <dbReference type="ARBA" id="ARBA00012438"/>
    </source>
</evidence>
<dbReference type="InterPro" id="IPR003594">
    <property type="entry name" value="HATPase_dom"/>
</dbReference>
<dbReference type="CDD" id="cd00082">
    <property type="entry name" value="HisKA"/>
    <property type="match status" value="1"/>
</dbReference>
<dbReference type="InterPro" id="IPR001789">
    <property type="entry name" value="Sig_transdc_resp-reg_receiver"/>
</dbReference>
<dbReference type="InterPro" id="IPR004358">
    <property type="entry name" value="Sig_transdc_His_kin-like_C"/>
</dbReference>
<keyword evidence="9" id="KW-1185">Reference proteome</keyword>
<dbReference type="SUPFAM" id="SSF47384">
    <property type="entry name" value="Homodimeric domain of signal transducing histidine kinase"/>
    <property type="match status" value="1"/>
</dbReference>
<dbReference type="Pfam" id="PF00072">
    <property type="entry name" value="Response_reg"/>
    <property type="match status" value="1"/>
</dbReference>
<evidence type="ECO:0000256" key="1">
    <source>
        <dbReference type="ARBA" id="ARBA00000085"/>
    </source>
</evidence>
<dbReference type="PROSITE" id="PS50109">
    <property type="entry name" value="HIS_KIN"/>
    <property type="match status" value="1"/>
</dbReference>
<dbReference type="AlphaFoldDB" id="A0A251XA52"/>
<dbReference type="PRINTS" id="PR00344">
    <property type="entry name" value="BCTRLSENSOR"/>
</dbReference>
<comment type="catalytic activity">
    <reaction evidence="1">
        <text>ATP + protein L-histidine = ADP + protein N-phospho-L-histidine.</text>
        <dbReference type="EC" id="2.7.13.3"/>
    </reaction>
</comment>
<evidence type="ECO:0000256" key="3">
    <source>
        <dbReference type="ARBA" id="ARBA00022553"/>
    </source>
</evidence>
<dbReference type="EMBL" id="MSLT01000006">
    <property type="protein sequence ID" value="OUD15312.1"/>
    <property type="molecule type" value="Genomic_DNA"/>
</dbReference>
<dbReference type="InterPro" id="IPR011006">
    <property type="entry name" value="CheY-like_superfamily"/>
</dbReference>
<dbReference type="Gene3D" id="3.30.565.10">
    <property type="entry name" value="Histidine kinase-like ATPase, C-terminal domain"/>
    <property type="match status" value="1"/>
</dbReference>
<keyword evidence="3 5" id="KW-0597">Phosphoprotein</keyword>
<comment type="caution">
    <text evidence="8">The sequence shown here is derived from an EMBL/GenBank/DDBJ whole genome shotgun (WGS) entry which is preliminary data.</text>
</comment>
<dbReference type="InterPro" id="IPR036097">
    <property type="entry name" value="HisK_dim/P_sf"/>
</dbReference>
<dbReference type="Gene3D" id="1.10.287.130">
    <property type="match status" value="1"/>
</dbReference>
<dbReference type="InterPro" id="IPR003661">
    <property type="entry name" value="HisK_dim/P_dom"/>
</dbReference>
<dbReference type="Proteomes" id="UP000194798">
    <property type="component" value="Unassembled WGS sequence"/>
</dbReference>
<evidence type="ECO:0000256" key="5">
    <source>
        <dbReference type="PROSITE-ProRule" id="PRU00169"/>
    </source>
</evidence>
<organism evidence="8 9">
    <name type="scientific">Thioflexithrix psekupsensis</name>
    <dbReference type="NCBI Taxonomy" id="1570016"/>
    <lineage>
        <taxon>Bacteria</taxon>
        <taxon>Pseudomonadati</taxon>
        <taxon>Pseudomonadota</taxon>
        <taxon>Gammaproteobacteria</taxon>
        <taxon>Thiotrichales</taxon>
        <taxon>Thioflexithrix</taxon>
    </lineage>
</organism>
<dbReference type="SMART" id="SM00448">
    <property type="entry name" value="REC"/>
    <property type="match status" value="1"/>
</dbReference>
<feature type="modified residue" description="4-aspartylphosphate" evidence="5">
    <location>
        <position position="42"/>
    </location>
</feature>
<evidence type="ECO:0000259" key="6">
    <source>
        <dbReference type="PROSITE" id="PS50109"/>
    </source>
</evidence>
<feature type="domain" description="Response regulatory" evidence="7">
    <location>
        <begin position="1"/>
        <end position="109"/>
    </location>
</feature>
<evidence type="ECO:0000256" key="4">
    <source>
        <dbReference type="ARBA" id="ARBA00023012"/>
    </source>
</evidence>
<name>A0A251XA52_9GAMM</name>
<dbReference type="SUPFAM" id="SSF52172">
    <property type="entry name" value="CheY-like"/>
    <property type="match status" value="1"/>
</dbReference>
<dbReference type="PANTHER" id="PTHR45339">
    <property type="entry name" value="HYBRID SIGNAL TRANSDUCTION HISTIDINE KINASE J"/>
    <property type="match status" value="1"/>
</dbReference>
<dbReference type="SMART" id="SM00387">
    <property type="entry name" value="HATPase_c"/>
    <property type="match status" value="1"/>
</dbReference>
<dbReference type="InterPro" id="IPR005467">
    <property type="entry name" value="His_kinase_dom"/>
</dbReference>
<accession>A0A251XA52</accession>
<evidence type="ECO:0000259" key="7">
    <source>
        <dbReference type="PROSITE" id="PS50110"/>
    </source>
</evidence>
<gene>
    <name evidence="8" type="ORF">TPSD3_01925</name>
</gene>
<dbReference type="Pfam" id="PF02518">
    <property type="entry name" value="HATPase_c"/>
    <property type="match status" value="1"/>
</dbReference>
<reference evidence="8 9" key="1">
    <citation type="submission" date="2016-12" db="EMBL/GenBank/DDBJ databases">
        <title>Thioflexothrix psekupsii D3 genome sequencing and assembly.</title>
        <authorList>
            <person name="Fomenkov A."/>
            <person name="Vincze T."/>
            <person name="Grabovich M."/>
            <person name="Anton B.P."/>
            <person name="Dubinina G."/>
            <person name="Orlova M."/>
            <person name="Belousova E."/>
            <person name="Roberts R.J."/>
        </authorList>
    </citation>
    <scope>NUCLEOTIDE SEQUENCE [LARGE SCALE GENOMIC DNA]</scope>
    <source>
        <strain evidence="8">D3</strain>
    </source>
</reference>
<feature type="domain" description="Histidine kinase" evidence="6">
    <location>
        <begin position="156"/>
        <end position="378"/>
    </location>
</feature>
<evidence type="ECO:0000313" key="9">
    <source>
        <dbReference type="Proteomes" id="UP000194798"/>
    </source>
</evidence>
<dbReference type="SMART" id="SM00388">
    <property type="entry name" value="HisKA"/>
    <property type="match status" value="1"/>
</dbReference>
<protein>
    <recommendedName>
        <fullName evidence="2">histidine kinase</fullName>
        <ecNumber evidence="2">2.7.13.3</ecNumber>
    </recommendedName>
</protein>
<dbReference type="Pfam" id="PF00512">
    <property type="entry name" value="HisKA"/>
    <property type="match status" value="1"/>
</dbReference>
<dbReference type="SUPFAM" id="SSF55874">
    <property type="entry name" value="ATPase domain of HSP90 chaperone/DNA topoisomerase II/histidine kinase"/>
    <property type="match status" value="1"/>
</dbReference>
<keyword evidence="4" id="KW-0902">Two-component regulatory system</keyword>
<dbReference type="GO" id="GO:0000155">
    <property type="term" value="F:phosphorelay sensor kinase activity"/>
    <property type="evidence" value="ECO:0007669"/>
    <property type="project" value="InterPro"/>
</dbReference>
<dbReference type="InterPro" id="IPR036890">
    <property type="entry name" value="HATPase_C_sf"/>
</dbReference>
<dbReference type="CDD" id="cd16922">
    <property type="entry name" value="HATPase_EvgS-ArcB-TorS-like"/>
    <property type="match status" value="1"/>
</dbReference>
<proteinExistence type="predicted"/>
<dbReference type="FunFam" id="3.30.565.10:FF:000010">
    <property type="entry name" value="Sensor histidine kinase RcsC"/>
    <property type="match status" value="1"/>
</dbReference>
<evidence type="ECO:0000313" key="8">
    <source>
        <dbReference type="EMBL" id="OUD15312.1"/>
    </source>
</evidence>
<dbReference type="PROSITE" id="PS50110">
    <property type="entry name" value="RESPONSE_REGULATORY"/>
    <property type="match status" value="1"/>
</dbReference>